<feature type="compositionally biased region" description="Low complexity" evidence="2">
    <location>
        <begin position="236"/>
        <end position="247"/>
    </location>
</feature>
<dbReference type="SUPFAM" id="SSF52540">
    <property type="entry name" value="P-loop containing nucleoside triphosphate hydrolases"/>
    <property type="match status" value="1"/>
</dbReference>
<feature type="region of interest" description="Disordered" evidence="2">
    <location>
        <begin position="417"/>
        <end position="535"/>
    </location>
</feature>
<protein>
    <submittedName>
        <fullName evidence="3">Uncharacterized protein</fullName>
    </submittedName>
</protein>
<feature type="compositionally biased region" description="Low complexity" evidence="2">
    <location>
        <begin position="425"/>
        <end position="449"/>
    </location>
</feature>
<dbReference type="PANTHER" id="PTHR47979">
    <property type="entry name" value="DRAB11-RELATED"/>
    <property type="match status" value="1"/>
</dbReference>
<comment type="similarity">
    <text evidence="1">Belongs to the small GTPase superfamily. Rab family.</text>
</comment>
<dbReference type="Proteomes" id="UP001527925">
    <property type="component" value="Unassembled WGS sequence"/>
</dbReference>
<accession>A0ABR4N2J5</accession>
<reference evidence="3 4" key="1">
    <citation type="submission" date="2023-09" db="EMBL/GenBank/DDBJ databases">
        <title>Pangenome analysis of Batrachochytrium dendrobatidis and related Chytrids.</title>
        <authorList>
            <person name="Yacoub M.N."/>
            <person name="Stajich J.E."/>
            <person name="James T.Y."/>
        </authorList>
    </citation>
    <scope>NUCLEOTIDE SEQUENCE [LARGE SCALE GENOMIC DNA]</scope>
    <source>
        <strain evidence="3 4">JEL0888</strain>
    </source>
</reference>
<dbReference type="SMART" id="SM00174">
    <property type="entry name" value="RHO"/>
    <property type="match status" value="1"/>
</dbReference>
<dbReference type="SMART" id="SM00175">
    <property type="entry name" value="RAB"/>
    <property type="match status" value="1"/>
</dbReference>
<dbReference type="PROSITE" id="PS51421">
    <property type="entry name" value="RAS"/>
    <property type="match status" value="1"/>
</dbReference>
<dbReference type="Pfam" id="PF00071">
    <property type="entry name" value="Ras"/>
    <property type="match status" value="1"/>
</dbReference>
<evidence type="ECO:0000313" key="3">
    <source>
        <dbReference type="EMBL" id="KAL2913714.1"/>
    </source>
</evidence>
<feature type="compositionally biased region" description="Low complexity" evidence="2">
    <location>
        <begin position="499"/>
        <end position="515"/>
    </location>
</feature>
<dbReference type="InterPro" id="IPR027417">
    <property type="entry name" value="P-loop_NTPase"/>
</dbReference>
<dbReference type="EMBL" id="JADGIZ020000042">
    <property type="protein sequence ID" value="KAL2913714.1"/>
    <property type="molecule type" value="Genomic_DNA"/>
</dbReference>
<gene>
    <name evidence="3" type="ORF">HK105_206730</name>
</gene>
<feature type="region of interest" description="Disordered" evidence="2">
    <location>
        <begin position="236"/>
        <end position="293"/>
    </location>
</feature>
<dbReference type="InterPro" id="IPR001806">
    <property type="entry name" value="Small_GTPase"/>
</dbReference>
<feature type="region of interest" description="Disordered" evidence="2">
    <location>
        <begin position="187"/>
        <end position="223"/>
    </location>
</feature>
<dbReference type="NCBIfam" id="TIGR00231">
    <property type="entry name" value="small_GTP"/>
    <property type="match status" value="1"/>
</dbReference>
<feature type="compositionally biased region" description="Polar residues" evidence="2">
    <location>
        <begin position="201"/>
        <end position="213"/>
    </location>
</feature>
<evidence type="ECO:0000256" key="1">
    <source>
        <dbReference type="ARBA" id="ARBA00006270"/>
    </source>
</evidence>
<dbReference type="InterPro" id="IPR005225">
    <property type="entry name" value="Small_GTP-bd"/>
</dbReference>
<dbReference type="CDD" id="cd00154">
    <property type="entry name" value="Rab"/>
    <property type="match status" value="1"/>
</dbReference>
<proteinExistence type="inferred from homology"/>
<comment type="caution">
    <text evidence="3">The sequence shown here is derived from an EMBL/GenBank/DDBJ whole genome shotgun (WGS) entry which is preliminary data.</text>
</comment>
<keyword evidence="4" id="KW-1185">Reference proteome</keyword>
<dbReference type="Gene3D" id="3.40.50.300">
    <property type="entry name" value="P-loop containing nucleotide triphosphate hydrolases"/>
    <property type="match status" value="1"/>
</dbReference>
<sequence length="535" mass="55945">MDDTLIIKVMVLGDSCVGKSQLVHRFVRRCINDSPRPTAGIDFGTTTFKVDQAATPVKVQIVDNSGHERFKDIIKSYWKLATAALLVYDITNRDSFANVQTWADSFYERTAIGGFEPAVMVVGNMLDRDSKGQRQVPREDGQQFAASHGFLFMETSAIDNTNVDEAFQVLLTDAYYVAVRQRNPTPARPALRIDPARDVSSGASALSPMSTASAPEFGRGRSRSIGDVGLAGLTLTSAPAPAPASASDRGRSIERGQSLPNAGIAARLAAPPGGSPALSHSDDDASSGGHSQRSFVESAVNSLGTIIGGIVDATSSLTAQPISDDLRQTTTRKYAEQDREMLRQQELARQQQLLQQQQQAAGPSLLDVAADALDWIFATEASAAAVQAQAQAAQPGLPPRTAAAGSAPNHLAVPGAQARLHRRTTSLSRSPSPAARAATAAAAAAAPAADPVGEQQLLQPDGPRVTPKRTVSLRRAVRTPVSPPGSAAGSEVESPGKRGSMAASVASAADSGVQSLASGSPLETEPPQELPVIAE</sequence>
<evidence type="ECO:0000313" key="4">
    <source>
        <dbReference type="Proteomes" id="UP001527925"/>
    </source>
</evidence>
<name>A0ABR4N2J5_9FUNG</name>
<dbReference type="InterPro" id="IPR050209">
    <property type="entry name" value="Rab_GTPases_membrane_traffic"/>
</dbReference>
<dbReference type="PROSITE" id="PS51419">
    <property type="entry name" value="RAB"/>
    <property type="match status" value="1"/>
</dbReference>
<dbReference type="SMART" id="SM00173">
    <property type="entry name" value="RAS"/>
    <property type="match status" value="1"/>
</dbReference>
<organism evidence="3 4">
    <name type="scientific">Polyrhizophydium stewartii</name>
    <dbReference type="NCBI Taxonomy" id="2732419"/>
    <lineage>
        <taxon>Eukaryota</taxon>
        <taxon>Fungi</taxon>
        <taxon>Fungi incertae sedis</taxon>
        <taxon>Chytridiomycota</taxon>
        <taxon>Chytridiomycota incertae sedis</taxon>
        <taxon>Chytridiomycetes</taxon>
        <taxon>Rhizophydiales</taxon>
        <taxon>Rhizophydiales incertae sedis</taxon>
        <taxon>Polyrhizophydium</taxon>
    </lineage>
</organism>
<dbReference type="PRINTS" id="PR00449">
    <property type="entry name" value="RASTRNSFRMNG"/>
</dbReference>
<evidence type="ECO:0000256" key="2">
    <source>
        <dbReference type="SAM" id="MobiDB-lite"/>
    </source>
</evidence>